<comment type="caution">
    <text evidence="13">The sequence shown here is derived from an EMBL/GenBank/DDBJ whole genome shotgun (WGS) entry which is preliminary data.</text>
</comment>
<feature type="binding site" evidence="12">
    <location>
        <position position="67"/>
    </location>
    <ligand>
        <name>Na(+)</name>
        <dbReference type="ChEBI" id="CHEBI:29101"/>
        <note>structural</note>
    </ligand>
</feature>
<dbReference type="AlphaFoldDB" id="A0A7Y3RKW7"/>
<comment type="function">
    <text evidence="12">Fluoride-specific ion channel. Important for reducing fluoride concentration in the cell, thus reducing its toxicity.</text>
</comment>
<dbReference type="Pfam" id="PF02537">
    <property type="entry name" value="CRCB"/>
    <property type="match status" value="1"/>
</dbReference>
<keyword evidence="5 12" id="KW-1133">Transmembrane helix</keyword>
<evidence type="ECO:0000256" key="11">
    <source>
        <dbReference type="ARBA" id="ARBA00035585"/>
    </source>
</evidence>
<feature type="transmembrane region" description="Helical" evidence="12">
    <location>
        <begin position="53"/>
        <end position="72"/>
    </location>
</feature>
<accession>A0A7Y3RKW7</accession>
<keyword evidence="3" id="KW-0997">Cell inner membrane</keyword>
<protein>
    <recommendedName>
        <fullName evidence="12">Fluoride-specific ion channel FluC</fullName>
    </recommendedName>
</protein>
<comment type="similarity">
    <text evidence="10 12">Belongs to the fluoride channel Fluc/FEX (TC 1.A.43) family.</text>
</comment>
<evidence type="ECO:0000256" key="3">
    <source>
        <dbReference type="ARBA" id="ARBA00022519"/>
    </source>
</evidence>
<feature type="transmembrane region" description="Helical" evidence="12">
    <location>
        <begin position="25"/>
        <end position="46"/>
    </location>
</feature>
<dbReference type="Proteomes" id="UP000536835">
    <property type="component" value="Unassembled WGS sequence"/>
</dbReference>
<dbReference type="EMBL" id="JABFCX010000002">
    <property type="protein sequence ID" value="NNU15237.1"/>
    <property type="molecule type" value="Genomic_DNA"/>
</dbReference>
<keyword evidence="12" id="KW-0479">Metal-binding</keyword>
<gene>
    <name evidence="12" type="primary">fluC</name>
    <name evidence="12" type="synonym">crcB</name>
    <name evidence="13" type="ORF">HK107_02720</name>
</gene>
<keyword evidence="7 12" id="KW-0406">Ion transport</keyword>
<evidence type="ECO:0000313" key="13">
    <source>
        <dbReference type="EMBL" id="NNU15237.1"/>
    </source>
</evidence>
<dbReference type="HAMAP" id="MF_00454">
    <property type="entry name" value="FluC"/>
    <property type="match status" value="1"/>
</dbReference>
<feature type="binding site" evidence="12">
    <location>
        <position position="64"/>
    </location>
    <ligand>
        <name>Na(+)</name>
        <dbReference type="ChEBI" id="CHEBI:29101"/>
        <note>structural</note>
    </ligand>
</feature>
<keyword evidence="9 12" id="KW-0407">Ion channel</keyword>
<feature type="transmembrane region" description="Helical" evidence="12">
    <location>
        <begin position="87"/>
        <end position="109"/>
    </location>
</feature>
<dbReference type="GO" id="GO:0062054">
    <property type="term" value="F:fluoride channel activity"/>
    <property type="evidence" value="ECO:0007669"/>
    <property type="project" value="UniProtKB-UniRule"/>
</dbReference>
<evidence type="ECO:0000256" key="6">
    <source>
        <dbReference type="ARBA" id="ARBA00023053"/>
    </source>
</evidence>
<reference evidence="13 14" key="1">
    <citation type="submission" date="2020-05" db="EMBL/GenBank/DDBJ databases">
        <title>Parvularcula mediterraneae sp. nov., isolated from polypropylene straw from shallow seawater of the seashore of Laganas in Zakynthos island, Greece.</title>
        <authorList>
            <person name="Szabo I."/>
            <person name="Al-Omari J."/>
            <person name="Rado J."/>
            <person name="Szerdahelyi G.S."/>
        </authorList>
    </citation>
    <scope>NUCLEOTIDE SEQUENCE [LARGE SCALE GENOMIC DNA]</scope>
    <source>
        <strain evidence="13 14">ZS-1/3</strain>
    </source>
</reference>
<evidence type="ECO:0000256" key="5">
    <source>
        <dbReference type="ARBA" id="ARBA00022989"/>
    </source>
</evidence>
<keyword evidence="2 12" id="KW-1003">Cell membrane</keyword>
<dbReference type="GO" id="GO:0140114">
    <property type="term" value="P:cellular detoxification of fluoride"/>
    <property type="evidence" value="ECO:0007669"/>
    <property type="project" value="UniProtKB-UniRule"/>
</dbReference>
<dbReference type="GO" id="GO:0046872">
    <property type="term" value="F:metal ion binding"/>
    <property type="evidence" value="ECO:0007669"/>
    <property type="project" value="UniProtKB-KW"/>
</dbReference>
<keyword evidence="6 12" id="KW-0915">Sodium</keyword>
<comment type="catalytic activity">
    <reaction evidence="11">
        <text>fluoride(in) = fluoride(out)</text>
        <dbReference type="Rhea" id="RHEA:76159"/>
        <dbReference type="ChEBI" id="CHEBI:17051"/>
    </reaction>
    <physiologicalReaction direction="left-to-right" evidence="11">
        <dbReference type="Rhea" id="RHEA:76160"/>
    </physiologicalReaction>
</comment>
<sequence length="113" mass="11245">MLAVAAGGALGASLRYGFVTFGLGGAWGILALNVAGSFLLGLVVASGEGRSDVLTAFLGAGLLGGLTTYSTYSYDIIRLGSVSVPQAALYVGLSLILGILAFIASTMLVRAAS</sequence>
<keyword evidence="12" id="KW-0813">Transport</keyword>
<dbReference type="GO" id="GO:0005886">
    <property type="term" value="C:plasma membrane"/>
    <property type="evidence" value="ECO:0007669"/>
    <property type="project" value="UniProtKB-SubCell"/>
</dbReference>
<keyword evidence="8 12" id="KW-0472">Membrane</keyword>
<evidence type="ECO:0000256" key="2">
    <source>
        <dbReference type="ARBA" id="ARBA00022475"/>
    </source>
</evidence>
<evidence type="ECO:0000256" key="1">
    <source>
        <dbReference type="ARBA" id="ARBA00004651"/>
    </source>
</evidence>
<keyword evidence="4 12" id="KW-0812">Transmembrane</keyword>
<evidence type="ECO:0000256" key="12">
    <source>
        <dbReference type="HAMAP-Rule" id="MF_00454"/>
    </source>
</evidence>
<comment type="activity regulation">
    <text evidence="12">Na(+) is not transported, but it plays an essential structural role and its presence is essential for fluoride channel function.</text>
</comment>
<evidence type="ECO:0000256" key="8">
    <source>
        <dbReference type="ARBA" id="ARBA00023136"/>
    </source>
</evidence>
<evidence type="ECO:0000256" key="7">
    <source>
        <dbReference type="ARBA" id="ARBA00023065"/>
    </source>
</evidence>
<dbReference type="InterPro" id="IPR003691">
    <property type="entry name" value="FluC"/>
</dbReference>
<proteinExistence type="inferred from homology"/>
<keyword evidence="14" id="KW-1185">Reference proteome</keyword>
<evidence type="ECO:0000256" key="10">
    <source>
        <dbReference type="ARBA" id="ARBA00035120"/>
    </source>
</evidence>
<name>A0A7Y3RKW7_9PROT</name>
<evidence type="ECO:0000313" key="14">
    <source>
        <dbReference type="Proteomes" id="UP000536835"/>
    </source>
</evidence>
<evidence type="ECO:0000256" key="9">
    <source>
        <dbReference type="ARBA" id="ARBA00023303"/>
    </source>
</evidence>
<comment type="subcellular location">
    <subcellularLocation>
        <location evidence="1 12">Cell membrane</location>
        <topology evidence="1 12">Multi-pass membrane protein</topology>
    </subcellularLocation>
</comment>
<organism evidence="13 14">
    <name type="scientific">Parvularcula mediterranea</name>
    <dbReference type="NCBI Taxonomy" id="2732508"/>
    <lineage>
        <taxon>Bacteria</taxon>
        <taxon>Pseudomonadati</taxon>
        <taxon>Pseudomonadota</taxon>
        <taxon>Alphaproteobacteria</taxon>
        <taxon>Parvularculales</taxon>
        <taxon>Parvularculaceae</taxon>
        <taxon>Parvularcula</taxon>
    </lineage>
</organism>
<evidence type="ECO:0000256" key="4">
    <source>
        <dbReference type="ARBA" id="ARBA00022692"/>
    </source>
</evidence>